<dbReference type="Gene3D" id="3.30.70.20">
    <property type="match status" value="2"/>
</dbReference>
<feature type="binding site" evidence="6">
    <location>
        <position position="144"/>
    </location>
    <ligand>
        <name>[4Fe-4S] cluster</name>
        <dbReference type="ChEBI" id="CHEBI:49883"/>
        <label>3</label>
    </ligand>
</feature>
<feature type="binding site" evidence="6">
    <location>
        <position position="37"/>
    </location>
    <ligand>
        <name>[4Fe-4S] cluster</name>
        <dbReference type="ChEBI" id="CHEBI:49883"/>
        <label>1</label>
    </ligand>
</feature>
<sequence length="163" mass="17367">MTIAVDPSRRNLLFGRRPQTPMAPRPPWASPAFFSLCSRCGDCASACPSQIIKVGDGGFPKVDFSHGECTFCGDCVSACQSKALDTQVDSPWQIHAQIDASCLAERGVDCRICGEACDQQAIRFQLAVGKVAQPVINTEQCTGCGACVAPCPSNSIRLLELIT</sequence>
<protein>
    <recommendedName>
        <fullName evidence="6">Ferredoxin-type protein NapF</fullName>
    </recommendedName>
</protein>
<keyword evidence="3 6" id="KW-0677">Repeat</keyword>
<keyword evidence="4 6" id="KW-0408">Iron</keyword>
<organism evidence="8 9">
    <name type="scientific">Iodobacter fluviatilis</name>
    <dbReference type="NCBI Taxonomy" id="537"/>
    <lineage>
        <taxon>Bacteria</taxon>
        <taxon>Pseudomonadati</taxon>
        <taxon>Pseudomonadota</taxon>
        <taxon>Betaproteobacteria</taxon>
        <taxon>Neisseriales</taxon>
        <taxon>Chitinibacteraceae</taxon>
        <taxon>Iodobacter</taxon>
    </lineage>
</organism>
<comment type="subcellular location">
    <subcellularLocation>
        <location evidence="6">Cytoplasm</location>
    </subcellularLocation>
</comment>
<feature type="domain" description="4Fe-4S ferredoxin-type" evidence="7">
    <location>
        <begin position="132"/>
        <end position="161"/>
    </location>
</feature>
<comment type="subunit">
    <text evidence="6">Interacts with the cytoplasmic NapA precursor.</text>
</comment>
<evidence type="ECO:0000256" key="3">
    <source>
        <dbReference type="ARBA" id="ARBA00022737"/>
    </source>
</evidence>
<keyword evidence="6" id="KW-0963">Cytoplasm</keyword>
<evidence type="ECO:0000259" key="7">
    <source>
        <dbReference type="PROSITE" id="PS51379"/>
    </source>
</evidence>
<accession>A0A7G3GE37</accession>
<feature type="binding site" evidence="6">
    <location>
        <position position="43"/>
    </location>
    <ligand>
        <name>[4Fe-4S] cluster</name>
        <dbReference type="ChEBI" id="CHEBI:49883"/>
        <label>1</label>
    </ligand>
</feature>
<evidence type="ECO:0000256" key="4">
    <source>
        <dbReference type="ARBA" id="ARBA00023004"/>
    </source>
</evidence>
<keyword evidence="5 6" id="KW-0411">Iron-sulfur</keyword>
<dbReference type="InterPro" id="IPR017900">
    <property type="entry name" value="4Fe4S_Fe_S_CS"/>
</dbReference>
<dbReference type="CDD" id="cd10564">
    <property type="entry name" value="NapF_like"/>
    <property type="match status" value="1"/>
</dbReference>
<dbReference type="NCBIfam" id="TIGR00402">
    <property type="entry name" value="napF"/>
    <property type="match status" value="1"/>
</dbReference>
<dbReference type="PROSITE" id="PS00198">
    <property type="entry name" value="4FE4S_FER_1"/>
    <property type="match status" value="1"/>
</dbReference>
<feature type="binding site" evidence="6">
    <location>
        <position position="72"/>
    </location>
    <ligand>
        <name>[4Fe-4S] cluster</name>
        <dbReference type="ChEBI" id="CHEBI:49883"/>
        <label>2</label>
    </ligand>
</feature>
<dbReference type="InterPro" id="IPR017896">
    <property type="entry name" value="4Fe4S_Fe-S-bd"/>
</dbReference>
<gene>
    <name evidence="6 8" type="primary">napF</name>
    <name evidence="8" type="ORF">C1H71_00140</name>
</gene>
<dbReference type="AlphaFoldDB" id="A0A7G3GE37"/>
<keyword evidence="2 6" id="KW-0479">Metal-binding</keyword>
<evidence type="ECO:0000256" key="6">
    <source>
        <dbReference type="HAMAP-Rule" id="MF_02201"/>
    </source>
</evidence>
<evidence type="ECO:0000313" key="9">
    <source>
        <dbReference type="Proteomes" id="UP000515917"/>
    </source>
</evidence>
<comment type="function">
    <text evidence="6">Could be involved in the maturation of NapA, the catalytic subunit of the periplasmic nitrate reductase, before its export into the periplasm.</text>
</comment>
<dbReference type="Proteomes" id="UP000515917">
    <property type="component" value="Chromosome"/>
</dbReference>
<dbReference type="InterPro" id="IPR050157">
    <property type="entry name" value="PSI_iron-sulfur_center"/>
</dbReference>
<keyword evidence="1 6" id="KW-0004">4Fe-4S</keyword>
<dbReference type="InterPro" id="IPR004496">
    <property type="entry name" value="NapF"/>
</dbReference>
<dbReference type="GO" id="GO:0051539">
    <property type="term" value="F:4 iron, 4 sulfur cluster binding"/>
    <property type="evidence" value="ECO:0007669"/>
    <property type="project" value="UniProtKB-UniRule"/>
</dbReference>
<dbReference type="Pfam" id="PF12838">
    <property type="entry name" value="Fer4_7"/>
    <property type="match status" value="2"/>
</dbReference>
<feature type="domain" description="4Fe-4S ferredoxin-type" evidence="7">
    <location>
        <begin position="25"/>
        <end position="57"/>
    </location>
</feature>
<feature type="binding site" evidence="6">
    <location>
        <position position="47"/>
    </location>
    <ligand>
        <name>[4Fe-4S] cluster</name>
        <dbReference type="ChEBI" id="CHEBI:49883"/>
        <label>1</label>
    </ligand>
</feature>
<comment type="cofactor">
    <cofactor evidence="6">
        <name>[4Fe-4S] cluster</name>
        <dbReference type="ChEBI" id="CHEBI:49883"/>
    </cofactor>
</comment>
<dbReference type="PROSITE" id="PS51379">
    <property type="entry name" value="4FE4S_FER_2"/>
    <property type="match status" value="3"/>
</dbReference>
<feature type="binding site" evidence="6">
    <location>
        <position position="40"/>
    </location>
    <ligand>
        <name>[4Fe-4S] cluster</name>
        <dbReference type="ChEBI" id="CHEBI:49883"/>
        <label>1</label>
    </ligand>
</feature>
<dbReference type="HAMAP" id="MF_02201">
    <property type="entry name" value="NapF"/>
    <property type="match status" value="1"/>
</dbReference>
<evidence type="ECO:0000256" key="2">
    <source>
        <dbReference type="ARBA" id="ARBA00022723"/>
    </source>
</evidence>
<keyword evidence="9" id="KW-1185">Reference proteome</keyword>
<proteinExistence type="inferred from homology"/>
<evidence type="ECO:0000256" key="5">
    <source>
        <dbReference type="ARBA" id="ARBA00023014"/>
    </source>
</evidence>
<dbReference type="EMBL" id="CP025781">
    <property type="protein sequence ID" value="QBC45586.1"/>
    <property type="molecule type" value="Genomic_DNA"/>
</dbReference>
<evidence type="ECO:0000256" key="1">
    <source>
        <dbReference type="ARBA" id="ARBA00022485"/>
    </source>
</evidence>
<feature type="binding site" evidence="6">
    <location>
        <position position="141"/>
    </location>
    <ligand>
        <name>[4Fe-4S] cluster</name>
        <dbReference type="ChEBI" id="CHEBI:49883"/>
        <label>3</label>
    </ligand>
</feature>
<feature type="binding site" evidence="6">
    <location>
        <position position="79"/>
    </location>
    <ligand>
        <name>[4Fe-4S] cluster</name>
        <dbReference type="ChEBI" id="CHEBI:49883"/>
        <label>2</label>
    </ligand>
</feature>
<dbReference type="PANTHER" id="PTHR24960:SF46">
    <property type="entry name" value="FERREDOXIN-TYPE PROTEIN NAPF"/>
    <property type="match status" value="1"/>
</dbReference>
<reference evidence="8 9" key="1">
    <citation type="submission" date="2018-01" db="EMBL/GenBank/DDBJ databases">
        <title>Genome sequence of Iodobacter sp. strain PCH194 isolated from Indian Trans-Himalaya.</title>
        <authorList>
            <person name="Kumar V."/>
            <person name="Thakur V."/>
            <person name="Kumar S."/>
            <person name="Singh D."/>
        </authorList>
    </citation>
    <scope>NUCLEOTIDE SEQUENCE [LARGE SCALE GENOMIC DNA]</scope>
    <source>
        <strain evidence="8 9">PCH194</strain>
    </source>
</reference>
<dbReference type="KEGG" id="ifl:C1H71_00140"/>
<name>A0A7G3GE37_9NEIS</name>
<feature type="binding site" evidence="6">
    <location>
        <position position="147"/>
    </location>
    <ligand>
        <name>[4Fe-4S] cluster</name>
        <dbReference type="ChEBI" id="CHEBI:49883"/>
        <label>3</label>
    </ligand>
</feature>
<feature type="binding site" evidence="6">
    <location>
        <position position="151"/>
    </location>
    <ligand>
        <name>[4Fe-4S] cluster</name>
        <dbReference type="ChEBI" id="CHEBI:49883"/>
        <label>3</label>
    </ligand>
</feature>
<feature type="binding site" evidence="6">
    <location>
        <position position="69"/>
    </location>
    <ligand>
        <name>[4Fe-4S] cluster</name>
        <dbReference type="ChEBI" id="CHEBI:49883"/>
        <label>2</label>
    </ligand>
</feature>
<feature type="binding site" evidence="6">
    <location>
        <position position="75"/>
    </location>
    <ligand>
        <name>[4Fe-4S] cluster</name>
        <dbReference type="ChEBI" id="CHEBI:49883"/>
        <label>2</label>
    </ligand>
</feature>
<dbReference type="GO" id="GO:0046872">
    <property type="term" value="F:metal ion binding"/>
    <property type="evidence" value="ECO:0007669"/>
    <property type="project" value="UniProtKB-KW"/>
</dbReference>
<dbReference type="PANTHER" id="PTHR24960">
    <property type="entry name" value="PHOTOSYSTEM I IRON-SULFUR CENTER-RELATED"/>
    <property type="match status" value="1"/>
</dbReference>
<comment type="similarity">
    <text evidence="6">Belongs to the NapF family.</text>
</comment>
<evidence type="ECO:0000313" key="8">
    <source>
        <dbReference type="EMBL" id="QBC45586.1"/>
    </source>
</evidence>
<dbReference type="SUPFAM" id="SSF54862">
    <property type="entry name" value="4Fe-4S ferredoxins"/>
    <property type="match status" value="1"/>
</dbReference>
<dbReference type="GO" id="GO:0005737">
    <property type="term" value="C:cytoplasm"/>
    <property type="evidence" value="ECO:0007669"/>
    <property type="project" value="UniProtKB-SubCell"/>
</dbReference>
<feature type="domain" description="4Fe-4S ferredoxin-type" evidence="7">
    <location>
        <begin position="58"/>
        <end position="89"/>
    </location>
</feature>